<dbReference type="SUPFAM" id="SSF46894">
    <property type="entry name" value="C-terminal effector domain of the bipartite response regulators"/>
    <property type="match status" value="1"/>
</dbReference>
<dbReference type="SMART" id="SM00421">
    <property type="entry name" value="HTH_LUXR"/>
    <property type="match status" value="1"/>
</dbReference>
<proteinExistence type="predicted"/>
<reference evidence="2 3" key="1">
    <citation type="journal article" date="2019" name="Int. J. Syst. Evol. Microbiol.">
        <title>The Global Catalogue of Microorganisms (GCM) 10K type strain sequencing project: providing services to taxonomists for standard genome sequencing and annotation.</title>
        <authorList>
            <consortium name="The Broad Institute Genomics Platform"/>
            <consortium name="The Broad Institute Genome Sequencing Center for Infectious Disease"/>
            <person name="Wu L."/>
            <person name="Ma J."/>
        </authorList>
    </citation>
    <scope>NUCLEOTIDE SEQUENCE [LARGE SCALE GENOMIC DNA]</scope>
    <source>
        <strain evidence="2 3">JCM 14303</strain>
    </source>
</reference>
<evidence type="ECO:0000313" key="3">
    <source>
        <dbReference type="Proteomes" id="UP001500363"/>
    </source>
</evidence>
<dbReference type="PANTHER" id="PTHR34293">
    <property type="entry name" value="HTH-TYPE TRANSCRIPTIONAL REGULATOR TRMBL2"/>
    <property type="match status" value="1"/>
</dbReference>
<comment type="caution">
    <text evidence="2">The sequence shown here is derived from an EMBL/GenBank/DDBJ whole genome shotgun (WGS) entry which is preliminary data.</text>
</comment>
<evidence type="ECO:0000313" key="2">
    <source>
        <dbReference type="EMBL" id="GAA1546281.1"/>
    </source>
</evidence>
<evidence type="ECO:0000259" key="1">
    <source>
        <dbReference type="SMART" id="SM00421"/>
    </source>
</evidence>
<dbReference type="SUPFAM" id="SSF56024">
    <property type="entry name" value="Phospholipase D/nuclease"/>
    <property type="match status" value="1"/>
</dbReference>
<dbReference type="InterPro" id="IPR000792">
    <property type="entry name" value="Tscrpt_reg_LuxR_C"/>
</dbReference>
<protein>
    <recommendedName>
        <fullName evidence="1">HTH luxR-type domain-containing protein</fullName>
    </recommendedName>
</protein>
<gene>
    <name evidence="2" type="ORF">GCM10009741_57300</name>
</gene>
<dbReference type="EMBL" id="BAAANC010000003">
    <property type="protein sequence ID" value="GAA1546281.1"/>
    <property type="molecule type" value="Genomic_DNA"/>
</dbReference>
<dbReference type="Gene3D" id="1.10.10.10">
    <property type="entry name" value="Winged helix-like DNA-binding domain superfamily/Winged helix DNA-binding domain"/>
    <property type="match status" value="1"/>
</dbReference>
<sequence length="302" mass="34059">MRPLRRVLAVPGLRLLTRQRCQPVEPEVYSELSELNRARNMEWWRVQEQVEGPAPVRTDPLDELDEQLARLRSVADELRGSRGKPVLTGNQVELIEDGPTLLRAYEQLQEDAQREVRVLDRPPYVTPPSTQQALELERLKAGIGYRAIYGTEVFESEDIMGVLPELQAAGERSRVLAQIPLKMAVGDDDTALIGLTKRSPSEQHLLIRSSGLLDGLIATFEMLWALAIPMPALPFDGDFHGLRPHDRDILLLLAGGATDDMISRRLRISPRTTQRRVRALMESLGAQTRFQAGVQAARRRWI</sequence>
<keyword evidence="3" id="KW-1185">Reference proteome</keyword>
<organism evidence="2 3">
    <name type="scientific">Kribbella lupini</name>
    <dbReference type="NCBI Taxonomy" id="291602"/>
    <lineage>
        <taxon>Bacteria</taxon>
        <taxon>Bacillati</taxon>
        <taxon>Actinomycetota</taxon>
        <taxon>Actinomycetes</taxon>
        <taxon>Propionibacteriales</taxon>
        <taxon>Kribbellaceae</taxon>
        <taxon>Kribbella</taxon>
    </lineage>
</organism>
<accession>A0ABN2BSG0</accession>
<name>A0ABN2BSG0_9ACTN</name>
<feature type="domain" description="HTH luxR-type" evidence="1">
    <location>
        <begin position="239"/>
        <end position="296"/>
    </location>
</feature>
<dbReference type="Proteomes" id="UP001500363">
    <property type="component" value="Unassembled WGS sequence"/>
</dbReference>
<dbReference type="PANTHER" id="PTHR34293:SF1">
    <property type="entry name" value="HTH-TYPE TRANSCRIPTIONAL REGULATOR TRMBL2"/>
    <property type="match status" value="1"/>
</dbReference>
<dbReference type="InterPro" id="IPR016032">
    <property type="entry name" value="Sig_transdc_resp-reg_C-effctor"/>
</dbReference>
<dbReference type="InterPro" id="IPR051797">
    <property type="entry name" value="TrmB-like"/>
</dbReference>
<dbReference type="InterPro" id="IPR036388">
    <property type="entry name" value="WH-like_DNA-bd_sf"/>
</dbReference>